<dbReference type="InterPro" id="IPR033901">
    <property type="entry name" value="RNAPI/III_AC40"/>
</dbReference>
<reference evidence="9" key="1">
    <citation type="submission" date="2019-03" db="EMBL/GenBank/DDBJ databases">
        <authorList>
            <person name="Mank J."/>
            <person name="Almeida P."/>
        </authorList>
    </citation>
    <scope>NUCLEOTIDE SEQUENCE</scope>
    <source>
        <strain evidence="9">78183</strain>
    </source>
</reference>
<feature type="compositionally biased region" description="Basic and acidic residues" evidence="7">
    <location>
        <begin position="205"/>
        <end position="214"/>
    </location>
</feature>
<feature type="region of interest" description="Disordered" evidence="7">
    <location>
        <begin position="41"/>
        <end position="60"/>
    </location>
</feature>
<feature type="region of interest" description="Disordered" evidence="7">
    <location>
        <begin position="409"/>
        <end position="428"/>
    </location>
</feature>
<dbReference type="Pfam" id="PF00650">
    <property type="entry name" value="CRAL_TRIO"/>
    <property type="match status" value="1"/>
</dbReference>
<accession>A0A6N2NAB1</accession>
<dbReference type="SUPFAM" id="SSF56553">
    <property type="entry name" value="Insert subdomain of RNA polymerase alpha subunit"/>
    <property type="match status" value="1"/>
</dbReference>
<evidence type="ECO:0000256" key="2">
    <source>
        <dbReference type="ARBA" id="ARBA00022083"/>
    </source>
</evidence>
<dbReference type="InterPro" id="IPR001251">
    <property type="entry name" value="CRAL-TRIO_dom"/>
</dbReference>
<evidence type="ECO:0000256" key="1">
    <source>
        <dbReference type="ARBA" id="ARBA00004123"/>
    </source>
</evidence>
<name>A0A6N2NAB1_SALVM</name>
<dbReference type="InterPro" id="IPR011262">
    <property type="entry name" value="DNA-dir_RNA_pol_insert"/>
</dbReference>
<dbReference type="GO" id="GO:0046983">
    <property type="term" value="F:protein dimerization activity"/>
    <property type="evidence" value="ECO:0007669"/>
    <property type="project" value="InterPro"/>
</dbReference>
<dbReference type="CDD" id="cd07032">
    <property type="entry name" value="RNAP_I_II_AC40"/>
    <property type="match status" value="1"/>
</dbReference>
<dbReference type="PROSITE" id="PS00446">
    <property type="entry name" value="RNA_POL_D_30KD"/>
    <property type="match status" value="1"/>
</dbReference>
<dbReference type="SUPFAM" id="SSF52087">
    <property type="entry name" value="CRAL/TRIO domain"/>
    <property type="match status" value="1"/>
</dbReference>
<feature type="compositionally biased region" description="Basic and acidic residues" evidence="7">
    <location>
        <begin position="409"/>
        <end position="422"/>
    </location>
</feature>
<feature type="region of interest" description="Disordered" evidence="7">
    <location>
        <begin position="203"/>
        <end position="235"/>
    </location>
</feature>
<dbReference type="CDD" id="cd00170">
    <property type="entry name" value="SEC14"/>
    <property type="match status" value="1"/>
</dbReference>
<dbReference type="Pfam" id="PF03765">
    <property type="entry name" value="CRAL_TRIO_N"/>
    <property type="match status" value="1"/>
</dbReference>
<dbReference type="GO" id="GO:0006351">
    <property type="term" value="P:DNA-templated transcription"/>
    <property type="evidence" value="ECO:0007669"/>
    <property type="project" value="InterPro"/>
</dbReference>
<dbReference type="GO" id="GO:0005634">
    <property type="term" value="C:nucleus"/>
    <property type="evidence" value="ECO:0007669"/>
    <property type="project" value="UniProtKB-SubCell"/>
</dbReference>
<dbReference type="InterPro" id="IPR036273">
    <property type="entry name" value="CRAL/TRIO_N_dom_sf"/>
</dbReference>
<dbReference type="PANTHER" id="PTHR46226:SF5">
    <property type="entry name" value="PHOSPHATIDYLINOSITOL_PHOSPHATIDYLCHOLINE TRANSFER PROTEIN SFH2"/>
    <property type="match status" value="1"/>
</dbReference>
<dbReference type="PROSITE" id="PS50191">
    <property type="entry name" value="CRAL_TRIO"/>
    <property type="match status" value="1"/>
</dbReference>
<dbReference type="SMART" id="SM00516">
    <property type="entry name" value="SEC14"/>
    <property type="match status" value="1"/>
</dbReference>
<dbReference type="SMART" id="SM00662">
    <property type="entry name" value="RPOLD"/>
    <property type="match status" value="1"/>
</dbReference>
<gene>
    <name evidence="9" type="ORF">SVIM_LOCUS489199</name>
</gene>
<dbReference type="InterPro" id="IPR011263">
    <property type="entry name" value="DNA-dir_RNA_pol_RpoA/D/Rpb3"/>
</dbReference>
<dbReference type="EMBL" id="CAADRP010002240">
    <property type="protein sequence ID" value="VFU63999.1"/>
    <property type="molecule type" value="Genomic_DNA"/>
</dbReference>
<evidence type="ECO:0000256" key="3">
    <source>
        <dbReference type="ARBA" id="ARBA00022478"/>
    </source>
</evidence>
<feature type="region of interest" description="Disordered" evidence="7">
    <location>
        <begin position="1"/>
        <end position="26"/>
    </location>
</feature>
<dbReference type="Pfam" id="PF01000">
    <property type="entry name" value="RNA_pol_A_bac"/>
    <property type="match status" value="1"/>
</dbReference>
<dbReference type="InterPro" id="IPR011074">
    <property type="entry name" value="CRAL/TRIO_N_dom"/>
</dbReference>
<evidence type="ECO:0000313" key="9">
    <source>
        <dbReference type="EMBL" id="VFU63999.1"/>
    </source>
</evidence>
<keyword evidence="5" id="KW-0539">Nucleus</keyword>
<dbReference type="SUPFAM" id="SSF46938">
    <property type="entry name" value="CRAL/TRIO N-terminal domain"/>
    <property type="match status" value="1"/>
</dbReference>
<dbReference type="Gene3D" id="3.40.525.10">
    <property type="entry name" value="CRAL-TRIO lipid binding domain"/>
    <property type="match status" value="1"/>
</dbReference>
<feature type="compositionally biased region" description="Polar residues" evidence="7">
    <location>
        <begin position="215"/>
        <end position="229"/>
    </location>
</feature>
<dbReference type="FunFam" id="2.170.120.12:FF:000004">
    <property type="entry name" value="RNA polymerase I subunit 43"/>
    <property type="match status" value="1"/>
</dbReference>
<organism evidence="9">
    <name type="scientific">Salix viminalis</name>
    <name type="common">Common osier</name>
    <name type="synonym">Basket willow</name>
    <dbReference type="NCBI Taxonomy" id="40686"/>
    <lineage>
        <taxon>Eukaryota</taxon>
        <taxon>Viridiplantae</taxon>
        <taxon>Streptophyta</taxon>
        <taxon>Embryophyta</taxon>
        <taxon>Tracheophyta</taxon>
        <taxon>Spermatophyta</taxon>
        <taxon>Magnoliopsida</taxon>
        <taxon>eudicotyledons</taxon>
        <taxon>Gunneridae</taxon>
        <taxon>Pentapetalae</taxon>
        <taxon>rosids</taxon>
        <taxon>fabids</taxon>
        <taxon>Malpighiales</taxon>
        <taxon>Salicaceae</taxon>
        <taxon>Saliceae</taxon>
        <taxon>Salix</taxon>
    </lineage>
</organism>
<feature type="domain" description="CRAL-TRIO" evidence="8">
    <location>
        <begin position="488"/>
        <end position="645"/>
    </location>
</feature>
<dbReference type="Gene3D" id="1.10.8.20">
    <property type="entry name" value="N-terminal domain of phosphatidylinositol transfer protein sec14p"/>
    <property type="match status" value="1"/>
</dbReference>
<keyword evidence="4" id="KW-0804">Transcription</keyword>
<dbReference type="GO" id="GO:0003677">
    <property type="term" value="F:DNA binding"/>
    <property type="evidence" value="ECO:0007669"/>
    <property type="project" value="InterPro"/>
</dbReference>
<evidence type="ECO:0000256" key="6">
    <source>
        <dbReference type="ARBA" id="ARBA00025804"/>
    </source>
</evidence>
<proteinExistence type="inferred from homology"/>
<evidence type="ECO:0000256" key="7">
    <source>
        <dbReference type="SAM" id="MobiDB-lite"/>
    </source>
</evidence>
<dbReference type="InterPro" id="IPR036865">
    <property type="entry name" value="CRAL-TRIO_dom_sf"/>
</dbReference>
<dbReference type="GO" id="GO:0003899">
    <property type="term" value="F:DNA-directed RNA polymerase activity"/>
    <property type="evidence" value="ECO:0007669"/>
    <property type="project" value="InterPro"/>
</dbReference>
<dbReference type="GO" id="GO:0000428">
    <property type="term" value="C:DNA-directed RNA polymerase complex"/>
    <property type="evidence" value="ECO:0007669"/>
    <property type="project" value="UniProtKB-KW"/>
</dbReference>
<dbReference type="InterPro" id="IPR036603">
    <property type="entry name" value="RBP11-like"/>
</dbReference>
<dbReference type="AlphaFoldDB" id="A0A6N2NAB1"/>
<dbReference type="Pfam" id="PF01193">
    <property type="entry name" value="RNA_pol_L"/>
    <property type="match status" value="1"/>
</dbReference>
<feature type="compositionally biased region" description="Acidic residues" evidence="7">
    <location>
        <begin position="1"/>
        <end position="18"/>
    </location>
</feature>
<comment type="subcellular location">
    <subcellularLocation>
        <location evidence="1">Nucleus</location>
    </subcellularLocation>
</comment>
<dbReference type="PANTHER" id="PTHR46226">
    <property type="entry name" value="CRAL-TRIO DOMAIN-CONTAINING PROTEIN"/>
    <property type="match status" value="1"/>
</dbReference>
<evidence type="ECO:0000256" key="5">
    <source>
        <dbReference type="ARBA" id="ARBA00023242"/>
    </source>
</evidence>
<dbReference type="Gene3D" id="3.30.1360.10">
    <property type="entry name" value="RNA polymerase, RBP11-like subunit"/>
    <property type="match status" value="1"/>
</dbReference>
<dbReference type="InterPro" id="IPR022842">
    <property type="entry name" value="RNAP_Rpo3/Rpb3/RPAC1"/>
</dbReference>
<keyword evidence="3" id="KW-0240">DNA-directed RNA polymerase</keyword>
<dbReference type="Gene3D" id="2.170.120.12">
    <property type="entry name" value="DNA-directed RNA polymerase, insert domain"/>
    <property type="match status" value="1"/>
</dbReference>
<comment type="similarity">
    <text evidence="6">Belongs to the archaeal Rpo3/eukaryotic RPB3 RNA polymerase subunit family.</text>
</comment>
<dbReference type="InterPro" id="IPR036643">
    <property type="entry name" value="RNApol_insert_sf"/>
</dbReference>
<dbReference type="HAMAP" id="MF_00320">
    <property type="entry name" value="RNApol_arch_Rpo3"/>
    <property type="match status" value="1"/>
</dbReference>
<protein>
    <recommendedName>
        <fullName evidence="2">DNA-directed RNA polymerases I and III subunit RPAC1</fullName>
    </recommendedName>
</protein>
<sequence>MSEQESSSDEIMSSEEEEQQQKEGFSYWNLKDVERGQLPPHIRKQGARVQCKPDAPTNTETLQYSGSYAAMGVDNSLRLDPFRENFRIKVIALDKDKMEFDMIGIDAAVANAFRRVLISEVPTMAIEKVFIANNTSVIQDEVLAHRLGLIPLKVDPRLFEYLSANDTPNEKNTIVLKLHARCNQGQPRHTVYSQELKWLPNGSEFAKESEKPDSKPSTYTSFSCSQDSQPEFAGNPISTMEDIIVAKLGPGQEIELEAHAVKGMGKTHAKWSPVGTAWYRMFPEVVLLDKIEGEDAEELMRKCPSGVFDIEDAGNGKKRTKVADSRACTLCRECIRGDEWENRVSLHRVKDHFIFTIESTGALPPEVLFTEAVKILEAKCERTERERERRLKRVSETAEDICALFPEKKKDQQQQLEREKQDMGTTADQDQAIKQFQSIIDKMDESMKNTYQNMHQGYPTETLERFLKARDGNVAKAHKMKPIIPINLYRAVRDSQLLGLSGYSKEGLPIITIGAGLSTFDKASVHYYVQSHIQINEYRDRVILPIATKKFGRHISTCLKVLDMTGLKLSALNHLKLLTTMSTIDDLNYPEKTEIYYIVNAPYIFSACWKVVKPLLQERTRKKIQVLQGCGRDELLKVMDYSSLPHFCRKEGSGSSKNTENGSNCFSADHEFHQQLYNHIKQQAELLDSISPIKQGSVHVGVPDTDPEDAKIAKTIESEFHRLGNLNGRSNSVNGLKVDGRVNSTVTSTLVSNSEC</sequence>
<dbReference type="SUPFAM" id="SSF55257">
    <property type="entry name" value="RBP11-like subunits of RNA polymerase"/>
    <property type="match status" value="1"/>
</dbReference>
<evidence type="ECO:0000259" key="8">
    <source>
        <dbReference type="PROSITE" id="PS50191"/>
    </source>
</evidence>
<evidence type="ECO:0000256" key="4">
    <source>
        <dbReference type="ARBA" id="ARBA00023163"/>
    </source>
</evidence>
<dbReference type="InterPro" id="IPR001514">
    <property type="entry name" value="DNA-dir_RNA_pol_30-40kDasu_CS"/>
</dbReference>